<feature type="transmembrane region" description="Helical" evidence="1">
    <location>
        <begin position="364"/>
        <end position="383"/>
    </location>
</feature>
<feature type="transmembrane region" description="Helical" evidence="1">
    <location>
        <begin position="46"/>
        <end position="68"/>
    </location>
</feature>
<dbReference type="Pfam" id="PF07690">
    <property type="entry name" value="MFS_1"/>
    <property type="match status" value="1"/>
</dbReference>
<keyword evidence="1" id="KW-0812">Transmembrane</keyword>
<dbReference type="GO" id="GO:0022857">
    <property type="term" value="F:transmembrane transporter activity"/>
    <property type="evidence" value="ECO:0007669"/>
    <property type="project" value="InterPro"/>
</dbReference>
<name>A0A927MBB9_9ACTN</name>
<feature type="transmembrane region" description="Helical" evidence="1">
    <location>
        <begin position="272"/>
        <end position="288"/>
    </location>
</feature>
<dbReference type="Gene3D" id="1.20.1250.20">
    <property type="entry name" value="MFS general substrate transporter like domains"/>
    <property type="match status" value="1"/>
</dbReference>
<gene>
    <name evidence="2" type="ORF">H4W31_006952</name>
</gene>
<dbReference type="SUPFAM" id="SSF103473">
    <property type="entry name" value="MFS general substrate transporter"/>
    <property type="match status" value="1"/>
</dbReference>
<feature type="transmembrane region" description="Helical" evidence="1">
    <location>
        <begin position="12"/>
        <end position="40"/>
    </location>
</feature>
<dbReference type="PANTHER" id="PTHR23542">
    <property type="match status" value="1"/>
</dbReference>
<keyword evidence="1" id="KW-1133">Transmembrane helix</keyword>
<dbReference type="EMBL" id="JADBEB010000001">
    <property type="protein sequence ID" value="MBE1491314.1"/>
    <property type="molecule type" value="Genomic_DNA"/>
</dbReference>
<sequence>MTGYREVLAVPGMAPLLGVALLARAAITGSVMALTMYVVLGLDMSYAAAGGVVAAMTVGMALGGPLLGRMIDRRGPRVVLLVTVVLQVVFWLSVPILPYGTLLGAAFVAGLLMVPAQPLTRQAIAAMTTAGQRRAAFALESVQGELSYVVGPPIVILFATKVSPGVVAWVIGAAIVAGGAGIALLNPPLRAEGEADADPLGRPRRREWLSPGMIAVLVMAFGTTMLLSGTDLAIVATLEEAGQISWAAVVVAVYGVASIVGGLVYGVLPRPLPTWLLLGLLGLATIPAGLAHDWPWLCVAAAGAGLLAAPTLSAVADAVSRLAPASVRGEATGLQSSAQSAGFALGSPVVGVAIGVSVPAGGFAAAGLAGLAAALIGCLLERAPAAPGRRRRSAGGRSSQRCGISWLAWKSPAGSAFFRSLSRASQVEASYPVDGSTASSWKFRYCRPRE</sequence>
<dbReference type="Proteomes" id="UP000649753">
    <property type="component" value="Unassembled WGS sequence"/>
</dbReference>
<proteinExistence type="predicted"/>
<reference evidence="2" key="1">
    <citation type="submission" date="2020-10" db="EMBL/GenBank/DDBJ databases">
        <title>Sequencing the genomes of 1000 actinobacteria strains.</title>
        <authorList>
            <person name="Klenk H.-P."/>
        </authorList>
    </citation>
    <scope>NUCLEOTIDE SEQUENCE</scope>
    <source>
        <strain evidence="2">DSM 46832</strain>
    </source>
</reference>
<accession>A0A927MBB9</accession>
<dbReference type="InterPro" id="IPR011701">
    <property type="entry name" value="MFS"/>
</dbReference>
<feature type="transmembrane region" description="Helical" evidence="1">
    <location>
        <begin position="244"/>
        <end position="265"/>
    </location>
</feature>
<dbReference type="AlphaFoldDB" id="A0A927MBB9"/>
<protein>
    <submittedName>
        <fullName evidence="2">MFS family permease</fullName>
    </submittedName>
</protein>
<organism evidence="2 3">
    <name type="scientific">Plantactinospora soyae</name>
    <dbReference type="NCBI Taxonomy" id="1544732"/>
    <lineage>
        <taxon>Bacteria</taxon>
        <taxon>Bacillati</taxon>
        <taxon>Actinomycetota</taxon>
        <taxon>Actinomycetes</taxon>
        <taxon>Micromonosporales</taxon>
        <taxon>Micromonosporaceae</taxon>
        <taxon>Plantactinospora</taxon>
    </lineage>
</organism>
<dbReference type="PANTHER" id="PTHR23542:SF1">
    <property type="entry name" value="MAJOR FACILITATOR SUPERFAMILY (MFS) PROFILE DOMAIN-CONTAINING PROTEIN"/>
    <property type="match status" value="1"/>
</dbReference>
<evidence type="ECO:0000313" key="3">
    <source>
        <dbReference type="Proteomes" id="UP000649753"/>
    </source>
</evidence>
<dbReference type="InterPro" id="IPR036259">
    <property type="entry name" value="MFS_trans_sf"/>
</dbReference>
<feature type="transmembrane region" description="Helical" evidence="1">
    <location>
        <begin position="166"/>
        <end position="185"/>
    </location>
</feature>
<keyword evidence="1" id="KW-0472">Membrane</keyword>
<evidence type="ECO:0000256" key="1">
    <source>
        <dbReference type="SAM" id="Phobius"/>
    </source>
</evidence>
<keyword evidence="3" id="KW-1185">Reference proteome</keyword>
<comment type="caution">
    <text evidence="2">The sequence shown here is derived from an EMBL/GenBank/DDBJ whole genome shotgun (WGS) entry which is preliminary data.</text>
</comment>
<feature type="transmembrane region" description="Helical" evidence="1">
    <location>
        <begin position="75"/>
        <end position="93"/>
    </location>
</feature>
<evidence type="ECO:0000313" key="2">
    <source>
        <dbReference type="EMBL" id="MBE1491314.1"/>
    </source>
</evidence>
<feature type="transmembrane region" description="Helical" evidence="1">
    <location>
        <begin position="212"/>
        <end position="238"/>
    </location>
</feature>
<dbReference type="RefSeq" id="WP_404825648.1">
    <property type="nucleotide sequence ID" value="NZ_JADBEB010000001.1"/>
</dbReference>